<dbReference type="Proteomes" id="UP000031967">
    <property type="component" value="Unassembled WGS sequence"/>
</dbReference>
<dbReference type="SUPFAM" id="SSF53850">
    <property type="entry name" value="Periplasmic binding protein-like II"/>
    <property type="match status" value="1"/>
</dbReference>
<evidence type="ECO:0000313" key="3">
    <source>
        <dbReference type="EMBL" id="KIL41973.1"/>
    </source>
</evidence>
<evidence type="ECO:0000256" key="1">
    <source>
        <dbReference type="SAM" id="MobiDB-lite"/>
    </source>
</evidence>
<feature type="region of interest" description="Disordered" evidence="1">
    <location>
        <begin position="27"/>
        <end position="58"/>
    </location>
</feature>
<gene>
    <name evidence="3" type="ORF">SD70_03665</name>
</gene>
<dbReference type="EMBL" id="JXAK01000004">
    <property type="protein sequence ID" value="KIL41973.1"/>
    <property type="molecule type" value="Genomic_DNA"/>
</dbReference>
<sequence length="578" mass="64963">MQKRFNVLLSAALAGSLVLAMVGCSSESKTGTGTTGSKSESQKQGDQQSGLPAPGDFSKKLDLKLSGAFTRGKIEDGNWVQKKLEEKYNIKISNVKVDTWNKDQVQLMIAAGDLPDTFAFNGGTLSALEYYENGLTRTIPKDMLKKYAPLYSKMLDENPPGWEMNVAPGKKDEYLALVGYQGHTKNLIWAPTFRLDWLEKLGIKPPGDMKPIGTSGGLERIYFTDKAYTLEETENILKAFTFNDPDGNGKNDTYGMLPFNNNFSNWAATLLGAYGAASGYNLEENGKLVAAEISQKYKDFLKMMARWNKEGLLDPEWTTIDVNKSWEKYKLGKTGYYPAQPAYVGMDAWTKGRAPANLVEKDPGVKLLVTAPEIGPNGQQGEGAFTPVNRLGDAFYISKKVTDEQLARILQIFDYINFDDDSRWTLYGEIGTHSTWQGTPEKSEIKVKPEYPDMEGNMGFWAYNFRSYDDKRASYQTSEATTKLKTEFFGRPDVLQKMEIRPFRYDLMNQTKSAELNKKYKGQLDTIVNEFRMKAIVGQIDIDKEWDKYVQNYLNSGGKEILAELEKAPKVADLLSKK</sequence>
<protein>
    <submittedName>
        <fullName evidence="3">ABC transporter substrate-binding protein</fullName>
    </submittedName>
</protein>
<dbReference type="PROSITE" id="PS51257">
    <property type="entry name" value="PROKAR_LIPOPROTEIN"/>
    <property type="match status" value="1"/>
</dbReference>
<dbReference type="Gene3D" id="3.40.190.10">
    <property type="entry name" value="Periplasmic binding protein-like II"/>
    <property type="match status" value="2"/>
</dbReference>
<accession>A0ABR5AMB3</accession>
<organism evidence="3 4">
    <name type="scientific">Gordoniibacillus kamchatkensis</name>
    <dbReference type="NCBI Taxonomy" id="1590651"/>
    <lineage>
        <taxon>Bacteria</taxon>
        <taxon>Bacillati</taxon>
        <taxon>Bacillota</taxon>
        <taxon>Bacilli</taxon>
        <taxon>Bacillales</taxon>
        <taxon>Paenibacillaceae</taxon>
        <taxon>Gordoniibacillus</taxon>
    </lineage>
</organism>
<feature type="chain" id="PRO_5046031782" evidence="2">
    <location>
        <begin position="21"/>
        <end position="578"/>
    </location>
</feature>
<keyword evidence="4" id="KW-1185">Reference proteome</keyword>
<keyword evidence="2" id="KW-0732">Signal</keyword>
<evidence type="ECO:0000313" key="4">
    <source>
        <dbReference type="Proteomes" id="UP000031967"/>
    </source>
</evidence>
<feature type="signal peptide" evidence="2">
    <location>
        <begin position="1"/>
        <end position="20"/>
    </location>
</feature>
<proteinExistence type="predicted"/>
<dbReference type="RefSeq" id="WP_041045754.1">
    <property type="nucleotide sequence ID" value="NZ_JXAK01000004.1"/>
</dbReference>
<name>A0ABR5AMB3_9BACL</name>
<comment type="caution">
    <text evidence="3">The sequence shown here is derived from an EMBL/GenBank/DDBJ whole genome shotgun (WGS) entry which is preliminary data.</text>
</comment>
<evidence type="ECO:0000256" key="2">
    <source>
        <dbReference type="SAM" id="SignalP"/>
    </source>
</evidence>
<reference evidence="3 4" key="1">
    <citation type="submission" date="2014-12" db="EMBL/GenBank/DDBJ databases">
        <title>Draft genome sequence of Paenibacillus kamchatkensis strain B-2647.</title>
        <authorList>
            <person name="Karlyshev A.V."/>
            <person name="Kudryashova E.B."/>
        </authorList>
    </citation>
    <scope>NUCLEOTIDE SEQUENCE [LARGE SCALE GENOMIC DNA]</scope>
    <source>
        <strain evidence="3 4">VKM B-2647</strain>
    </source>
</reference>
<feature type="compositionally biased region" description="Low complexity" evidence="1">
    <location>
        <begin position="27"/>
        <end position="39"/>
    </location>
</feature>